<evidence type="ECO:0000313" key="1">
    <source>
        <dbReference type="EMBL" id="ETN94514.1"/>
    </source>
</evidence>
<evidence type="ECO:0000313" key="2">
    <source>
        <dbReference type="Proteomes" id="UP000018850"/>
    </source>
</evidence>
<protein>
    <submittedName>
        <fullName evidence="1">Uncharacterized protein</fullName>
    </submittedName>
</protein>
<dbReference type="AlphaFoldDB" id="W2UKI9"/>
<comment type="caution">
    <text evidence="1">The sequence shown here is derived from an EMBL/GenBank/DDBJ whole genome shotgun (WGS) entry which is preliminary data.</text>
</comment>
<organism evidence="1 2">
    <name type="scientific">Zhouia amylolytica AD3</name>
    <dbReference type="NCBI Taxonomy" id="1286632"/>
    <lineage>
        <taxon>Bacteria</taxon>
        <taxon>Pseudomonadati</taxon>
        <taxon>Bacteroidota</taxon>
        <taxon>Flavobacteriia</taxon>
        <taxon>Flavobacteriales</taxon>
        <taxon>Flavobacteriaceae</taxon>
        <taxon>Zhouia</taxon>
    </lineage>
</organism>
<accession>W2UKI9</accession>
<dbReference type="EMBL" id="AYXY01000023">
    <property type="protein sequence ID" value="ETN94514.1"/>
    <property type="molecule type" value="Genomic_DNA"/>
</dbReference>
<gene>
    <name evidence="1" type="ORF">P278_24570</name>
</gene>
<reference evidence="2" key="1">
    <citation type="submission" date="2013-11" db="EMBL/GenBank/DDBJ databases">
        <title>Draft genome sequence from a member of Zhouia, isolated tidal flat.</title>
        <authorList>
            <person name="Jin H."/>
            <person name="Jeon C.O."/>
        </authorList>
    </citation>
    <scope>NUCLEOTIDE SEQUENCE [LARGE SCALE GENOMIC DNA]</scope>
    <source>
        <strain evidence="2">AD3</strain>
    </source>
</reference>
<reference evidence="1 2" key="2">
    <citation type="journal article" date="2016" name="Genome Announc.">
        <title>Draft Genome Sequence of Zhouia amylolytica AD3, Isolated from Tidal Flat Sediment.</title>
        <authorList>
            <person name="Jia B."/>
            <person name="Jin H.M."/>
            <person name="Lee H.J."/>
            <person name="Jeon C.O."/>
        </authorList>
    </citation>
    <scope>NUCLEOTIDE SEQUENCE [LARGE SCALE GENOMIC DNA]</scope>
    <source>
        <strain evidence="1 2">AD3</strain>
    </source>
</reference>
<proteinExistence type="predicted"/>
<dbReference type="Proteomes" id="UP000018850">
    <property type="component" value="Unassembled WGS sequence"/>
</dbReference>
<name>W2UKI9_9FLAO</name>
<keyword evidence="2" id="KW-1185">Reference proteome</keyword>
<sequence length="42" mass="5193">MLNNLKTLETFFVFKVSMSKFALNYERKNYREGIRHVFNCRF</sequence>